<feature type="transmembrane region" description="Helical" evidence="1">
    <location>
        <begin position="117"/>
        <end position="136"/>
    </location>
</feature>
<keyword evidence="1" id="KW-0812">Transmembrane</keyword>
<feature type="transmembrane region" description="Helical" evidence="1">
    <location>
        <begin position="156"/>
        <end position="178"/>
    </location>
</feature>
<dbReference type="Pfam" id="PF20151">
    <property type="entry name" value="DUF6533"/>
    <property type="match status" value="1"/>
</dbReference>
<evidence type="ECO:0000256" key="1">
    <source>
        <dbReference type="SAM" id="Phobius"/>
    </source>
</evidence>
<keyword evidence="1" id="KW-0472">Membrane</keyword>
<dbReference type="EMBL" id="KV417675">
    <property type="protein sequence ID" value="KZP10686.1"/>
    <property type="molecule type" value="Genomic_DNA"/>
</dbReference>
<feature type="domain" description="DUF6533" evidence="2">
    <location>
        <begin position="19"/>
        <end position="48"/>
    </location>
</feature>
<accession>A0A165ZKI6</accession>
<organism evidence="3 4">
    <name type="scientific">Athelia psychrophila</name>
    <dbReference type="NCBI Taxonomy" id="1759441"/>
    <lineage>
        <taxon>Eukaryota</taxon>
        <taxon>Fungi</taxon>
        <taxon>Dikarya</taxon>
        <taxon>Basidiomycota</taxon>
        <taxon>Agaricomycotina</taxon>
        <taxon>Agaricomycetes</taxon>
        <taxon>Agaricomycetidae</taxon>
        <taxon>Atheliales</taxon>
        <taxon>Atheliaceae</taxon>
        <taxon>Athelia</taxon>
    </lineage>
</organism>
<evidence type="ECO:0000259" key="2">
    <source>
        <dbReference type="Pfam" id="PF20151"/>
    </source>
</evidence>
<dbReference type="AlphaFoldDB" id="A0A165ZKI6"/>
<keyword evidence="1" id="KW-1133">Transmembrane helix</keyword>
<dbReference type="InterPro" id="IPR045340">
    <property type="entry name" value="DUF6533"/>
</dbReference>
<feature type="transmembrane region" description="Helical" evidence="1">
    <location>
        <begin position="84"/>
        <end position="105"/>
    </location>
</feature>
<evidence type="ECO:0000313" key="4">
    <source>
        <dbReference type="Proteomes" id="UP000076532"/>
    </source>
</evidence>
<feature type="transmembrane region" description="Helical" evidence="1">
    <location>
        <begin position="16"/>
        <end position="34"/>
    </location>
</feature>
<feature type="transmembrane region" description="Helical" evidence="1">
    <location>
        <begin position="216"/>
        <end position="233"/>
    </location>
</feature>
<dbReference type="Proteomes" id="UP000076532">
    <property type="component" value="Unassembled WGS sequence"/>
</dbReference>
<sequence length="311" mass="33732">MHDPTDVIVQLQQTQAAHYIAVCALTAVLWDWILSLADEYRIVKRCGASTAVFACFLARSSAVISCVLTLIFSMGIPSHDSCSGIFNGIGTMTAIGSASKAYLFLLRVRAVYGGSKLATVCVVTGGLAVVLTRIVGTSMVHTSPLGNTRICGVTNVVLLPVISLWLNVAYDTFIFVSISVRLISHTTSTTNYGILWFVRGHGLPRTMRHLLQDGQLYYFVTLIFMLLAAVMAGDIRVGPILQVIFTVPSGVVETILTCKVFRDMILRSLDTGLTSGAKTSTYTGTYGTSTGERDQSLEMQTRMTHRNSEQA</sequence>
<proteinExistence type="predicted"/>
<reference evidence="3 4" key="1">
    <citation type="journal article" date="2016" name="Mol. Biol. Evol.">
        <title>Comparative Genomics of Early-Diverging Mushroom-Forming Fungi Provides Insights into the Origins of Lignocellulose Decay Capabilities.</title>
        <authorList>
            <person name="Nagy L.G."/>
            <person name="Riley R."/>
            <person name="Tritt A."/>
            <person name="Adam C."/>
            <person name="Daum C."/>
            <person name="Floudas D."/>
            <person name="Sun H."/>
            <person name="Yadav J.S."/>
            <person name="Pangilinan J."/>
            <person name="Larsson K.H."/>
            <person name="Matsuura K."/>
            <person name="Barry K."/>
            <person name="Labutti K."/>
            <person name="Kuo R."/>
            <person name="Ohm R.A."/>
            <person name="Bhattacharya S.S."/>
            <person name="Shirouzu T."/>
            <person name="Yoshinaga Y."/>
            <person name="Martin F.M."/>
            <person name="Grigoriev I.V."/>
            <person name="Hibbett D.S."/>
        </authorList>
    </citation>
    <scope>NUCLEOTIDE SEQUENCE [LARGE SCALE GENOMIC DNA]</scope>
    <source>
        <strain evidence="3 4">CBS 109695</strain>
    </source>
</reference>
<protein>
    <recommendedName>
        <fullName evidence="2">DUF6533 domain-containing protein</fullName>
    </recommendedName>
</protein>
<gene>
    <name evidence="3" type="ORF">FIBSPDRAFT_962882</name>
</gene>
<feature type="transmembrane region" description="Helical" evidence="1">
    <location>
        <begin position="46"/>
        <end position="72"/>
    </location>
</feature>
<evidence type="ECO:0000313" key="3">
    <source>
        <dbReference type="EMBL" id="KZP10686.1"/>
    </source>
</evidence>
<keyword evidence="4" id="KW-1185">Reference proteome</keyword>
<name>A0A165ZKI6_9AGAM</name>